<dbReference type="SUPFAM" id="SSF103506">
    <property type="entry name" value="Mitochondrial carrier"/>
    <property type="match status" value="1"/>
</dbReference>
<evidence type="ECO:0000313" key="12">
    <source>
        <dbReference type="Proteomes" id="UP000250266"/>
    </source>
</evidence>
<keyword evidence="3 10" id="KW-0813">Transport</keyword>
<gene>
    <name evidence="11" type="ORF">K432DRAFT_404784</name>
</gene>
<dbReference type="PROSITE" id="PS50920">
    <property type="entry name" value="SOLCAR"/>
    <property type="match status" value="3"/>
</dbReference>
<evidence type="ECO:0000256" key="2">
    <source>
        <dbReference type="ARBA" id="ARBA00006375"/>
    </source>
</evidence>
<organism evidence="11 12">
    <name type="scientific">Lepidopterella palustris CBS 459.81</name>
    <dbReference type="NCBI Taxonomy" id="1314670"/>
    <lineage>
        <taxon>Eukaryota</taxon>
        <taxon>Fungi</taxon>
        <taxon>Dikarya</taxon>
        <taxon>Ascomycota</taxon>
        <taxon>Pezizomycotina</taxon>
        <taxon>Dothideomycetes</taxon>
        <taxon>Pleosporomycetidae</taxon>
        <taxon>Mytilinidiales</taxon>
        <taxon>Argynnaceae</taxon>
        <taxon>Lepidopterella</taxon>
    </lineage>
</organism>
<comment type="similarity">
    <text evidence="2 10">Belongs to the mitochondrial carrier (TC 2.A.29) family.</text>
</comment>
<feature type="repeat" description="Solcar" evidence="9">
    <location>
        <begin position="105"/>
        <end position="197"/>
    </location>
</feature>
<evidence type="ECO:0000256" key="7">
    <source>
        <dbReference type="ARBA" id="ARBA00022989"/>
    </source>
</evidence>
<keyword evidence="4 9" id="KW-0812">Transmembrane</keyword>
<reference evidence="11 12" key="1">
    <citation type="journal article" date="2016" name="Nat. Commun.">
        <title>Ectomycorrhizal ecology is imprinted in the genome of the dominant symbiotic fungus Cenococcum geophilum.</title>
        <authorList>
            <consortium name="DOE Joint Genome Institute"/>
            <person name="Peter M."/>
            <person name="Kohler A."/>
            <person name="Ohm R.A."/>
            <person name="Kuo A."/>
            <person name="Krutzmann J."/>
            <person name="Morin E."/>
            <person name="Arend M."/>
            <person name="Barry K.W."/>
            <person name="Binder M."/>
            <person name="Choi C."/>
            <person name="Clum A."/>
            <person name="Copeland A."/>
            <person name="Grisel N."/>
            <person name="Haridas S."/>
            <person name="Kipfer T."/>
            <person name="LaButti K."/>
            <person name="Lindquist E."/>
            <person name="Lipzen A."/>
            <person name="Maire R."/>
            <person name="Meier B."/>
            <person name="Mihaltcheva S."/>
            <person name="Molinier V."/>
            <person name="Murat C."/>
            <person name="Poggeler S."/>
            <person name="Quandt C.A."/>
            <person name="Sperisen C."/>
            <person name="Tritt A."/>
            <person name="Tisserant E."/>
            <person name="Crous P.W."/>
            <person name="Henrissat B."/>
            <person name="Nehls U."/>
            <person name="Egli S."/>
            <person name="Spatafora J.W."/>
            <person name="Grigoriev I.V."/>
            <person name="Martin F.M."/>
        </authorList>
    </citation>
    <scope>NUCLEOTIDE SEQUENCE [LARGE SCALE GENOMIC DNA]</scope>
    <source>
        <strain evidence="11 12">CBS 459.81</strain>
    </source>
</reference>
<dbReference type="PANTHER" id="PTHR45667">
    <property type="entry name" value="S-ADENOSYLMETHIONINE MITOCHONDRIAL CARRIER PROTEIN"/>
    <property type="match status" value="1"/>
</dbReference>
<evidence type="ECO:0000256" key="5">
    <source>
        <dbReference type="ARBA" id="ARBA00022737"/>
    </source>
</evidence>
<keyword evidence="6" id="KW-0496">Mitochondrion</keyword>
<evidence type="ECO:0000256" key="9">
    <source>
        <dbReference type="PROSITE-ProRule" id="PRU00282"/>
    </source>
</evidence>
<dbReference type="AlphaFoldDB" id="A0A8E2JFS0"/>
<keyword evidence="12" id="KW-1185">Reference proteome</keyword>
<keyword evidence="7" id="KW-1133">Transmembrane helix</keyword>
<proteinExistence type="inferred from homology"/>
<evidence type="ECO:0000256" key="6">
    <source>
        <dbReference type="ARBA" id="ARBA00022792"/>
    </source>
</evidence>
<protein>
    <submittedName>
        <fullName evidence="11">Mitochondrial carrier</fullName>
    </submittedName>
</protein>
<dbReference type="OrthoDB" id="250329at2759"/>
<dbReference type="Gene3D" id="1.50.40.10">
    <property type="entry name" value="Mitochondrial carrier domain"/>
    <property type="match status" value="2"/>
</dbReference>
<evidence type="ECO:0000256" key="8">
    <source>
        <dbReference type="ARBA" id="ARBA00023136"/>
    </source>
</evidence>
<accession>A0A8E2JFS0</accession>
<dbReference type="InterPro" id="IPR023395">
    <property type="entry name" value="MCP_dom_sf"/>
</dbReference>
<dbReference type="InterPro" id="IPR018108">
    <property type="entry name" value="MCP_transmembrane"/>
</dbReference>
<evidence type="ECO:0000256" key="3">
    <source>
        <dbReference type="ARBA" id="ARBA00022448"/>
    </source>
</evidence>
<evidence type="ECO:0000256" key="1">
    <source>
        <dbReference type="ARBA" id="ARBA00004141"/>
    </source>
</evidence>
<evidence type="ECO:0000256" key="4">
    <source>
        <dbReference type="ARBA" id="ARBA00022692"/>
    </source>
</evidence>
<evidence type="ECO:0000256" key="10">
    <source>
        <dbReference type="RuleBase" id="RU000488"/>
    </source>
</evidence>
<keyword evidence="8 9" id="KW-0472">Membrane</keyword>
<name>A0A8E2JFS0_9PEZI</name>
<dbReference type="Pfam" id="PF00153">
    <property type="entry name" value="Mito_carr"/>
    <property type="match status" value="4"/>
</dbReference>
<keyword evidence="5" id="KW-0677">Repeat</keyword>
<comment type="subcellular location">
    <subcellularLocation>
        <location evidence="1">Membrane</location>
        <topology evidence="1">Multi-pass membrane protein</topology>
    </subcellularLocation>
</comment>
<sequence length="364" mass="38286">MSGNTNTDILLAGAIAAFTVDLLVYPLDTLKTRIQSPDYVRRYTNAATKTINNPALFRGLYQGVGSVIIATLPSSGAFFTTYERTKSLLTNLNPSTASSPNGLIPLPILHAVASSTAELVSCAILTPAEVIKQNAQMVNTAPSSSSPQTPKTNATLQTLSKFRSNPLALWRGYTALAGRNLPFTALQFPMFERLKEGIKARRDRNGTGTGTLAESGLITAVSAGAAGAVAAVVTTPIDVVKTRIMLAAAENAASETNASKTEKGGPSGLVNAFGKGVKSGREAAVSAAEALNPLVRSEQRGRKSALKIGREVLTEKGVKGLWRGGALRAVWTMLGSGIYLGVYESGRIYLAARRGEGVNEEDLF</sequence>
<feature type="repeat" description="Solcar" evidence="9">
    <location>
        <begin position="214"/>
        <end position="349"/>
    </location>
</feature>
<dbReference type="EMBL" id="KV744964">
    <property type="protein sequence ID" value="OCK80329.1"/>
    <property type="molecule type" value="Genomic_DNA"/>
</dbReference>
<evidence type="ECO:0000313" key="11">
    <source>
        <dbReference type="EMBL" id="OCK80329.1"/>
    </source>
</evidence>
<feature type="repeat" description="Solcar" evidence="9">
    <location>
        <begin position="4"/>
        <end position="88"/>
    </location>
</feature>
<dbReference type="GO" id="GO:0016020">
    <property type="term" value="C:membrane"/>
    <property type="evidence" value="ECO:0007669"/>
    <property type="project" value="UniProtKB-SubCell"/>
</dbReference>
<keyword evidence="6" id="KW-0999">Mitochondrion inner membrane</keyword>
<dbReference type="Proteomes" id="UP000250266">
    <property type="component" value="Unassembled WGS sequence"/>
</dbReference>